<dbReference type="PANTHER" id="PTHR33639">
    <property type="entry name" value="THIOL-DISULFIDE OXIDOREDUCTASE DCC"/>
    <property type="match status" value="1"/>
</dbReference>
<dbReference type="Proteomes" id="UP000606008">
    <property type="component" value="Unassembled WGS sequence"/>
</dbReference>
<name>A0ABX0QA25_9BACT</name>
<dbReference type="PANTHER" id="PTHR33639:SF2">
    <property type="entry name" value="DUF393 DOMAIN-CONTAINING PROTEIN"/>
    <property type="match status" value="1"/>
</dbReference>
<protein>
    <submittedName>
        <fullName evidence="1">Thiol-disulfide oxidoreductase DCC family protein</fullName>
    </submittedName>
</protein>
<evidence type="ECO:0000313" key="2">
    <source>
        <dbReference type="Proteomes" id="UP000606008"/>
    </source>
</evidence>
<dbReference type="RefSeq" id="WP_166690808.1">
    <property type="nucleotide sequence ID" value="NZ_WAEL01000001.1"/>
</dbReference>
<keyword evidence="2" id="KW-1185">Reference proteome</keyword>
<proteinExistence type="predicted"/>
<dbReference type="EMBL" id="WAEL01000001">
    <property type="protein sequence ID" value="NID09056.1"/>
    <property type="molecule type" value="Genomic_DNA"/>
</dbReference>
<sequence length="129" mass="14638">MTVLFDGVCNLCNGLVQFVIRHDPAVRFTFAALQSASGQALLKAHGLRTHDFDTFVYIRNKTAYTKSTAGLLVMRDLGGGWQLLYPLVFFPRVVRDAVYTLIAQNRYRFFGRQDACMLPTPELKSRFLT</sequence>
<dbReference type="InterPro" id="IPR007263">
    <property type="entry name" value="DCC1-like"/>
</dbReference>
<dbReference type="InterPro" id="IPR052927">
    <property type="entry name" value="DCC_oxidoreductase"/>
</dbReference>
<comment type="caution">
    <text evidence="1">The sequence shown here is derived from an EMBL/GenBank/DDBJ whole genome shotgun (WGS) entry which is preliminary data.</text>
</comment>
<reference evidence="1" key="1">
    <citation type="submission" date="2024-05" db="EMBL/GenBank/DDBJ databases">
        <authorList>
            <person name="Jung D.-H."/>
        </authorList>
    </citation>
    <scope>NUCLEOTIDE SEQUENCE</scope>
    <source>
        <strain evidence="1">JA-25</strain>
    </source>
</reference>
<evidence type="ECO:0000313" key="1">
    <source>
        <dbReference type="EMBL" id="NID09056.1"/>
    </source>
</evidence>
<dbReference type="Pfam" id="PF04134">
    <property type="entry name" value="DCC1-like"/>
    <property type="match status" value="1"/>
</dbReference>
<organism evidence="1 2">
    <name type="scientific">Fibrivirga algicola</name>
    <dbReference type="NCBI Taxonomy" id="2950420"/>
    <lineage>
        <taxon>Bacteria</taxon>
        <taxon>Pseudomonadati</taxon>
        <taxon>Bacteroidota</taxon>
        <taxon>Cytophagia</taxon>
        <taxon>Cytophagales</taxon>
        <taxon>Spirosomataceae</taxon>
        <taxon>Fibrivirga</taxon>
    </lineage>
</organism>
<accession>A0ABX0QA25</accession>
<gene>
    <name evidence="1" type="ORF">F7231_02635</name>
</gene>